<dbReference type="InterPro" id="IPR052930">
    <property type="entry name" value="TA_antitoxin_MntA"/>
</dbReference>
<dbReference type="Gene3D" id="3.30.460.10">
    <property type="entry name" value="Beta Polymerase, domain 2"/>
    <property type="match status" value="1"/>
</dbReference>
<dbReference type="AlphaFoldDB" id="A0A2H0REK2"/>
<dbReference type="PANTHER" id="PTHR43852:SF3">
    <property type="entry name" value="NUCLEOTIDYLTRANSFERASE"/>
    <property type="match status" value="1"/>
</dbReference>
<protein>
    <recommendedName>
        <fullName evidence="1">Polymerase beta nucleotidyltransferase domain-containing protein</fullName>
    </recommendedName>
</protein>
<evidence type="ECO:0000259" key="1">
    <source>
        <dbReference type="Pfam" id="PF18765"/>
    </source>
</evidence>
<organism evidence="2 3">
    <name type="scientific">Candidatus Vogelbacteria bacterium CG10_big_fil_rev_8_21_14_0_10_51_16</name>
    <dbReference type="NCBI Taxonomy" id="1975045"/>
    <lineage>
        <taxon>Bacteria</taxon>
        <taxon>Candidatus Vogeliibacteriota</taxon>
    </lineage>
</organism>
<proteinExistence type="predicted"/>
<dbReference type="PANTHER" id="PTHR43852">
    <property type="entry name" value="NUCLEOTIDYLTRANSFERASE"/>
    <property type="match status" value="1"/>
</dbReference>
<evidence type="ECO:0000313" key="3">
    <source>
        <dbReference type="Proteomes" id="UP000228767"/>
    </source>
</evidence>
<dbReference type="Pfam" id="PF18765">
    <property type="entry name" value="Polbeta"/>
    <property type="match status" value="1"/>
</dbReference>
<dbReference type="EMBL" id="PCYI01000014">
    <property type="protein sequence ID" value="PIR44948.1"/>
    <property type="molecule type" value="Genomic_DNA"/>
</dbReference>
<name>A0A2H0REK2_9BACT</name>
<gene>
    <name evidence="2" type="ORF">COV10_01950</name>
</gene>
<dbReference type="NCBIfam" id="NF047752">
    <property type="entry name" value="MntA_antitoxin"/>
    <property type="match status" value="1"/>
</dbReference>
<comment type="caution">
    <text evidence="2">The sequence shown here is derived from an EMBL/GenBank/DDBJ whole genome shotgun (WGS) entry which is preliminary data.</text>
</comment>
<dbReference type="CDD" id="cd05403">
    <property type="entry name" value="NT_KNTase_like"/>
    <property type="match status" value="1"/>
</dbReference>
<dbReference type="InterPro" id="IPR041633">
    <property type="entry name" value="Polbeta"/>
</dbReference>
<feature type="domain" description="Polymerase beta nucleotidyltransferase" evidence="1">
    <location>
        <begin position="22"/>
        <end position="112"/>
    </location>
</feature>
<dbReference type="SUPFAM" id="SSF81301">
    <property type="entry name" value="Nucleotidyltransferase"/>
    <property type="match status" value="1"/>
</dbReference>
<dbReference type="Proteomes" id="UP000228767">
    <property type="component" value="Unassembled WGS sequence"/>
</dbReference>
<reference evidence="2 3" key="1">
    <citation type="submission" date="2017-09" db="EMBL/GenBank/DDBJ databases">
        <title>Depth-based differentiation of microbial function through sediment-hosted aquifers and enrichment of novel symbionts in the deep terrestrial subsurface.</title>
        <authorList>
            <person name="Probst A.J."/>
            <person name="Ladd B."/>
            <person name="Jarett J.K."/>
            <person name="Geller-Mcgrath D.E."/>
            <person name="Sieber C.M."/>
            <person name="Emerson J.B."/>
            <person name="Anantharaman K."/>
            <person name="Thomas B.C."/>
            <person name="Malmstrom R."/>
            <person name="Stieglmeier M."/>
            <person name="Klingl A."/>
            <person name="Woyke T."/>
            <person name="Ryan C.M."/>
            <person name="Banfield J.F."/>
        </authorList>
    </citation>
    <scope>NUCLEOTIDE SEQUENCE [LARGE SCALE GENOMIC DNA]</scope>
    <source>
        <strain evidence="2">CG10_big_fil_rev_8_21_14_0_10_51_16</strain>
    </source>
</reference>
<accession>A0A2H0REK2</accession>
<sequence>MLLRMFGMCYTVHMEISQEQREKIAELAERYQLRLVLLFGSQATGLTHPQSDVDIGFLAERPIEDYTTRFNMEEEVRHIFNRGDLELVDLSATTPLLQRNASRDGVLLYESEKGNFVRFQVIALRQFIETAPLRRLRHERIQELVKSL</sequence>
<evidence type="ECO:0000313" key="2">
    <source>
        <dbReference type="EMBL" id="PIR44948.1"/>
    </source>
</evidence>
<dbReference type="InterPro" id="IPR043519">
    <property type="entry name" value="NT_sf"/>
</dbReference>